<protein>
    <submittedName>
        <fullName evidence="1">Uncharacterized protein</fullName>
    </submittedName>
</protein>
<comment type="caution">
    <text evidence="1">The sequence shown here is derived from an EMBL/GenBank/DDBJ whole genome shotgun (WGS) entry which is preliminary data.</text>
</comment>
<evidence type="ECO:0000313" key="1">
    <source>
        <dbReference type="EMBL" id="MCT7357731.1"/>
    </source>
</evidence>
<accession>A0A9X2WCR6</accession>
<organism evidence="1 2">
    <name type="scientific">Thalassolituus pacificus</name>
    <dbReference type="NCBI Taxonomy" id="2975440"/>
    <lineage>
        <taxon>Bacteria</taxon>
        <taxon>Pseudomonadati</taxon>
        <taxon>Pseudomonadota</taxon>
        <taxon>Gammaproteobacteria</taxon>
        <taxon>Oceanospirillales</taxon>
        <taxon>Oceanospirillaceae</taxon>
        <taxon>Thalassolituus</taxon>
    </lineage>
</organism>
<reference evidence="1" key="1">
    <citation type="journal article" date="2022" name="Front. Microbiol.">
        <title>Genome-based taxonomic rearrangement of Oceanobacter-related bacteria including the description of Thalassolituus hydrocarbonoclasticus sp. nov. and Thalassolituus pacificus sp. nov. and emended description of the genus Thalassolituus.</title>
        <authorList>
            <person name="Dong C."/>
            <person name="Wei L."/>
            <person name="Wang J."/>
            <person name="Lai Q."/>
            <person name="Huang Z."/>
            <person name="Shao Z."/>
        </authorList>
    </citation>
    <scope>NUCLEOTIDE SEQUENCE</scope>
    <source>
        <strain evidence="1">59MF3M-4</strain>
    </source>
</reference>
<reference evidence="1" key="2">
    <citation type="submission" date="2022-08" db="EMBL/GenBank/DDBJ databases">
        <authorList>
            <person name="Dong C."/>
        </authorList>
    </citation>
    <scope>NUCLEOTIDE SEQUENCE</scope>
    <source>
        <strain evidence="1">59MF3M-4</strain>
    </source>
</reference>
<gene>
    <name evidence="1" type="ORF">NYR02_01685</name>
</gene>
<dbReference type="AlphaFoldDB" id="A0A9X2WCR6"/>
<dbReference type="Proteomes" id="UP001147830">
    <property type="component" value="Unassembled WGS sequence"/>
</dbReference>
<evidence type="ECO:0000313" key="2">
    <source>
        <dbReference type="Proteomes" id="UP001147830"/>
    </source>
</evidence>
<keyword evidence="2" id="KW-1185">Reference proteome</keyword>
<dbReference type="EMBL" id="JAOANI010000005">
    <property type="protein sequence ID" value="MCT7357731.1"/>
    <property type="molecule type" value="Genomic_DNA"/>
</dbReference>
<dbReference type="RefSeq" id="WP_260974664.1">
    <property type="nucleotide sequence ID" value="NZ_JAOANI010000005.1"/>
</dbReference>
<sequence length="354" mass="39857">MANSVYFASTTLHLYTAAAIAAGRTGDEAHLIFIDQPEGKPHALYDIVCNWPGSPFSSVSLYHGRFPGLLNKLKKRRLLFNTLKEKLAELLPEHIFVGNDRRIEFQFAMHAATTLGCQPVGHYMDEGVFTYVGRKASRSFSDMIIDNCIKKISYGMWWKNPPTIGGSDWISYIHPAFPDLVHPLLRGKHITPLEASRFSSPAMLELSETMMLNNGVEPTTLTAIDAFITLPHESLFEREPGYKERILSLIRRLSVQGKRVAVKYHPRNKQPDPLLLAVEGVCLLPAQVSFEALLPYLSDQCEVWGDLSSTMVIARWLRPALKVTAFTSEMPDFDRLFERIGITTMNVTSHPEPN</sequence>
<name>A0A9X2WCR6_9GAMM</name>
<proteinExistence type="predicted"/>